<protein>
    <submittedName>
        <fullName evidence="2">Ectonucleotide pyrophosphatase/phosphodiesterase</fullName>
    </submittedName>
</protein>
<sequence>MRLRLLLVLVWLLLAAGCASTRTAPPPAARVDPVVLVSIDGFRPDYLDRGATPTLNALAAAGVRAKAMKPAFPSLTFPNHYTLVTGLYPDHHGIVNNRMTDPVSGARFVYNDPKTTSDPAWWGGEPIWVGAQKHGLRAATVFWPGSDVAIAGTRPSRWLPFDGNMKPDARVDQLLAWMDLPETERATFYTLYFEQVDHAAHEDGPDSAAVGEALREVDAALARLVDGLKRRGLDGRVNLVIVSDHGGTATAPERVIYLEDLVGEDLAERVTFGILAGLNPRPGRTADVEARLLKKHEHMQCARKSQMPAHLHYGTHPRIPALLCLADDGWIITTREYLAKRKRFPGGDHGYDNDDPNMRALFIAHGPAFKRGLVVPEFDNVDVYPLLARLLGIAPQPNDGDIAAVAPMLKAGAR</sequence>
<reference evidence="3" key="1">
    <citation type="journal article" date="2019" name="Int. J. Syst. Evol. Microbiol.">
        <title>The Global Catalogue of Microorganisms (GCM) 10K type strain sequencing project: providing services to taxonomists for standard genome sequencing and annotation.</title>
        <authorList>
            <consortium name="The Broad Institute Genomics Platform"/>
            <consortium name="The Broad Institute Genome Sequencing Center for Infectious Disease"/>
            <person name="Wu L."/>
            <person name="Ma J."/>
        </authorList>
    </citation>
    <scope>NUCLEOTIDE SEQUENCE [LARGE SCALE GENOMIC DNA]</scope>
    <source>
        <strain evidence="3">CCUG 30340</strain>
    </source>
</reference>
<gene>
    <name evidence="2" type="ORF">ACFO6Q_08390</name>
</gene>
<dbReference type="EMBL" id="JBHSHD010000007">
    <property type="protein sequence ID" value="MFC4820340.1"/>
    <property type="molecule type" value="Genomic_DNA"/>
</dbReference>
<dbReference type="PANTHER" id="PTHR10151">
    <property type="entry name" value="ECTONUCLEOTIDE PYROPHOSPHATASE/PHOSPHODIESTERASE"/>
    <property type="match status" value="1"/>
</dbReference>
<dbReference type="PANTHER" id="PTHR10151:SF120">
    <property type="entry name" value="BIS(5'-ADENOSYL)-TRIPHOSPHATASE"/>
    <property type="match status" value="1"/>
</dbReference>
<evidence type="ECO:0000256" key="1">
    <source>
        <dbReference type="SAM" id="SignalP"/>
    </source>
</evidence>
<keyword evidence="1" id="KW-0732">Signal</keyword>
<keyword evidence="3" id="KW-1185">Reference proteome</keyword>
<comment type="caution">
    <text evidence="2">The sequence shown here is derived from an EMBL/GenBank/DDBJ whole genome shotgun (WGS) entry which is preliminary data.</text>
</comment>
<dbReference type="CDD" id="cd16018">
    <property type="entry name" value="Enpp"/>
    <property type="match status" value="1"/>
</dbReference>
<dbReference type="Pfam" id="PF01663">
    <property type="entry name" value="Phosphodiest"/>
    <property type="match status" value="1"/>
</dbReference>
<evidence type="ECO:0000313" key="2">
    <source>
        <dbReference type="EMBL" id="MFC4820340.1"/>
    </source>
</evidence>
<evidence type="ECO:0000313" key="3">
    <source>
        <dbReference type="Proteomes" id="UP001595886"/>
    </source>
</evidence>
<feature type="signal peptide" evidence="1">
    <location>
        <begin position="1"/>
        <end position="24"/>
    </location>
</feature>
<feature type="chain" id="PRO_5045141936" evidence="1">
    <location>
        <begin position="25"/>
        <end position="414"/>
    </location>
</feature>
<dbReference type="Gene3D" id="3.30.1360.180">
    <property type="match status" value="1"/>
</dbReference>
<dbReference type="InterPro" id="IPR017850">
    <property type="entry name" value="Alkaline_phosphatase_core_sf"/>
</dbReference>
<dbReference type="RefSeq" id="WP_380020183.1">
    <property type="nucleotide sequence ID" value="NZ_JBHSHD010000007.1"/>
</dbReference>
<dbReference type="Gene3D" id="3.40.720.10">
    <property type="entry name" value="Alkaline Phosphatase, subunit A"/>
    <property type="match status" value="1"/>
</dbReference>
<dbReference type="Proteomes" id="UP001595886">
    <property type="component" value="Unassembled WGS sequence"/>
</dbReference>
<name>A0ABV9QUN2_9GAMM</name>
<dbReference type="SUPFAM" id="SSF53649">
    <property type="entry name" value="Alkaline phosphatase-like"/>
    <property type="match status" value="1"/>
</dbReference>
<dbReference type="InterPro" id="IPR002591">
    <property type="entry name" value="Phosphodiest/P_Trfase"/>
</dbReference>
<accession>A0ABV9QUN2</accession>
<organism evidence="2 3">
    <name type="scientific">Dokdonella ginsengisoli</name>
    <dbReference type="NCBI Taxonomy" id="363846"/>
    <lineage>
        <taxon>Bacteria</taxon>
        <taxon>Pseudomonadati</taxon>
        <taxon>Pseudomonadota</taxon>
        <taxon>Gammaproteobacteria</taxon>
        <taxon>Lysobacterales</taxon>
        <taxon>Rhodanobacteraceae</taxon>
        <taxon>Dokdonella</taxon>
    </lineage>
</organism>
<dbReference type="PROSITE" id="PS51257">
    <property type="entry name" value="PROKAR_LIPOPROTEIN"/>
    <property type="match status" value="1"/>
</dbReference>
<proteinExistence type="predicted"/>